<gene>
    <name evidence="1" type="ORF">PEVE_00017692</name>
</gene>
<dbReference type="EMBL" id="CALNXI010000242">
    <property type="protein sequence ID" value="CAH3022996.1"/>
    <property type="molecule type" value="Genomic_DNA"/>
</dbReference>
<reference evidence="1 2" key="1">
    <citation type="submission" date="2022-05" db="EMBL/GenBank/DDBJ databases">
        <authorList>
            <consortium name="Genoscope - CEA"/>
            <person name="William W."/>
        </authorList>
    </citation>
    <scope>NUCLEOTIDE SEQUENCE [LARGE SCALE GENOMIC DNA]</scope>
</reference>
<keyword evidence="2" id="KW-1185">Reference proteome</keyword>
<sequence length="140" mass="15447">FLALRTIPVILKNGNRAIKVNALLDEASTKTYINADMASELRLQGISRKVTTMPLDVELESLDGSVTKTVRAFTTERVTGNLEAIDWRKHANKCPHLTGIQFPKPGPHPLVDILIGVDHVDLHYSFKDVKGRPGEPVAIL</sequence>
<accession>A0ABN8M0T0</accession>
<protein>
    <submittedName>
        <fullName evidence="1">Uncharacterized protein</fullName>
    </submittedName>
</protein>
<feature type="non-terminal residue" evidence="1">
    <location>
        <position position="140"/>
    </location>
</feature>
<name>A0ABN8M0T0_9CNID</name>
<proteinExistence type="predicted"/>
<evidence type="ECO:0000313" key="1">
    <source>
        <dbReference type="EMBL" id="CAH3022996.1"/>
    </source>
</evidence>
<comment type="caution">
    <text evidence="1">The sequence shown here is derived from an EMBL/GenBank/DDBJ whole genome shotgun (WGS) entry which is preliminary data.</text>
</comment>
<dbReference type="Proteomes" id="UP001159427">
    <property type="component" value="Unassembled WGS sequence"/>
</dbReference>
<organism evidence="1 2">
    <name type="scientific">Porites evermanni</name>
    <dbReference type="NCBI Taxonomy" id="104178"/>
    <lineage>
        <taxon>Eukaryota</taxon>
        <taxon>Metazoa</taxon>
        <taxon>Cnidaria</taxon>
        <taxon>Anthozoa</taxon>
        <taxon>Hexacorallia</taxon>
        <taxon>Scleractinia</taxon>
        <taxon>Fungiina</taxon>
        <taxon>Poritidae</taxon>
        <taxon>Porites</taxon>
    </lineage>
</organism>
<feature type="non-terminal residue" evidence="1">
    <location>
        <position position="1"/>
    </location>
</feature>
<evidence type="ECO:0000313" key="2">
    <source>
        <dbReference type="Proteomes" id="UP001159427"/>
    </source>
</evidence>